<dbReference type="GO" id="GO:0052621">
    <property type="term" value="F:diguanylate cyclase activity"/>
    <property type="evidence" value="ECO:0007669"/>
    <property type="project" value="TreeGrafter"/>
</dbReference>
<dbReference type="PROSITE" id="PS50887">
    <property type="entry name" value="GGDEF"/>
    <property type="match status" value="1"/>
</dbReference>
<protein>
    <submittedName>
        <fullName evidence="3">Diguanylate cyclase</fullName>
    </submittedName>
</protein>
<accession>A0A7C5HN42</accession>
<feature type="transmembrane region" description="Helical" evidence="1">
    <location>
        <begin position="12"/>
        <end position="29"/>
    </location>
</feature>
<dbReference type="EMBL" id="DRTB01000105">
    <property type="protein sequence ID" value="HHE04715.1"/>
    <property type="molecule type" value="Genomic_DNA"/>
</dbReference>
<comment type="caution">
    <text evidence="3">The sequence shown here is derived from an EMBL/GenBank/DDBJ whole genome shotgun (WGS) entry which is preliminary data.</text>
</comment>
<dbReference type="CDD" id="cd01949">
    <property type="entry name" value="GGDEF"/>
    <property type="match status" value="1"/>
</dbReference>
<evidence type="ECO:0000313" key="3">
    <source>
        <dbReference type="EMBL" id="HHE04715.1"/>
    </source>
</evidence>
<dbReference type="Proteomes" id="UP000886110">
    <property type="component" value="Unassembled WGS sequence"/>
</dbReference>
<dbReference type="Pfam" id="PF00990">
    <property type="entry name" value="GGDEF"/>
    <property type="match status" value="1"/>
</dbReference>
<dbReference type="SUPFAM" id="SSF55781">
    <property type="entry name" value="GAF domain-like"/>
    <property type="match status" value="2"/>
</dbReference>
<dbReference type="PANTHER" id="PTHR45138">
    <property type="entry name" value="REGULATORY COMPONENTS OF SENSORY TRANSDUCTION SYSTEM"/>
    <property type="match status" value="1"/>
</dbReference>
<feature type="domain" description="GGDEF" evidence="2">
    <location>
        <begin position="514"/>
        <end position="645"/>
    </location>
</feature>
<dbReference type="InterPro" id="IPR029787">
    <property type="entry name" value="Nucleotide_cyclase"/>
</dbReference>
<dbReference type="SUPFAM" id="SSF55073">
    <property type="entry name" value="Nucleotide cyclase"/>
    <property type="match status" value="1"/>
</dbReference>
<gene>
    <name evidence="3" type="ORF">ENL19_01475</name>
</gene>
<dbReference type="AlphaFoldDB" id="A0A7C5HN42"/>
<dbReference type="InterPro" id="IPR029016">
    <property type="entry name" value="GAF-like_dom_sf"/>
</dbReference>
<feature type="transmembrane region" description="Helical" evidence="1">
    <location>
        <begin position="59"/>
        <end position="82"/>
    </location>
</feature>
<dbReference type="GO" id="GO:1902201">
    <property type="term" value="P:negative regulation of bacterial-type flagellum-dependent cell motility"/>
    <property type="evidence" value="ECO:0007669"/>
    <property type="project" value="TreeGrafter"/>
</dbReference>
<dbReference type="PANTHER" id="PTHR45138:SF9">
    <property type="entry name" value="DIGUANYLATE CYCLASE DGCM-RELATED"/>
    <property type="match status" value="1"/>
</dbReference>
<name>A0A7C5HN42_UNCW3</name>
<keyword evidence="1" id="KW-0812">Transmembrane</keyword>
<dbReference type="GO" id="GO:0043709">
    <property type="term" value="P:cell adhesion involved in single-species biofilm formation"/>
    <property type="evidence" value="ECO:0007669"/>
    <property type="project" value="TreeGrafter"/>
</dbReference>
<dbReference type="InterPro" id="IPR050469">
    <property type="entry name" value="Diguanylate_Cyclase"/>
</dbReference>
<feature type="transmembrane region" description="Helical" evidence="1">
    <location>
        <begin position="35"/>
        <end position="52"/>
    </location>
</feature>
<proteinExistence type="predicted"/>
<organism evidence="3">
    <name type="scientific">candidate division WOR-3 bacterium</name>
    <dbReference type="NCBI Taxonomy" id="2052148"/>
    <lineage>
        <taxon>Bacteria</taxon>
        <taxon>Bacteria division WOR-3</taxon>
    </lineage>
</organism>
<dbReference type="InterPro" id="IPR000160">
    <property type="entry name" value="GGDEF_dom"/>
</dbReference>
<dbReference type="NCBIfam" id="TIGR00254">
    <property type="entry name" value="GGDEF"/>
    <property type="match status" value="1"/>
</dbReference>
<dbReference type="Gene3D" id="3.30.450.40">
    <property type="match status" value="2"/>
</dbReference>
<dbReference type="InterPro" id="IPR003018">
    <property type="entry name" value="GAF"/>
</dbReference>
<keyword evidence="1" id="KW-0472">Membrane</keyword>
<dbReference type="InterPro" id="IPR043128">
    <property type="entry name" value="Rev_trsase/Diguanyl_cyclase"/>
</dbReference>
<dbReference type="Pfam" id="PF01590">
    <property type="entry name" value="GAF"/>
    <property type="match status" value="1"/>
</dbReference>
<dbReference type="SMART" id="SM00267">
    <property type="entry name" value="GGDEF"/>
    <property type="match status" value="1"/>
</dbReference>
<dbReference type="GO" id="GO:0005886">
    <property type="term" value="C:plasma membrane"/>
    <property type="evidence" value="ECO:0007669"/>
    <property type="project" value="TreeGrafter"/>
</dbReference>
<sequence length="645" mass="74038">MERKMRFKNWKDYIFIIPAVVYILVLILNPPVLSPLINLILLFCLLFVLYFYPSIDFLTAILTFSIFVELGGGVNFAGYYLYIPLVSIYTFRSKRVFPYFFIPLLSLIRHQSFIAPTVLFGSILPIYYIFNSIEKKRKSLERFVLETQGLPNSVADMDTKQLRSSIEEGIKIPKKLFDRYSEAVGSILDLAFLILKPFTVALFIKNIYTGLFELKKGRSKIDLIPNATIEKGPLLYFMKEKKVLSITDYTDNSKLLCYYDRNVFIRSFVAVPVIIDNKVEGIFVVDSRIENYFDELRKEIAQGFAKEIEIMLSFYSFTNRSMIEAIHFRTIHELTQKIANTIEREEMIDAFFSSIEKTFSDVFSIIIYRTSRDFLIIEENERRYLKNIRESIVATAIEKGITLKKDNLAKEMRRPLLAPDERKFNAASLIFSPFRGKVEGGILLISDRPNRFSEKEVVIVDLISDIVSTAFEKSLLYEKERKRAIMDGLTGLYNHRFFQELLAKEISQAKRENKPLSLLMIDIDLFKNFNDEYGHQIGDKVLSDVGKIISNSIRSSDIAARYGGEEFVVILPSTTLKDSIPVAEKLRSSVESHKLLIGKHNVANITISIGISSFPEKAEAKDELIASADAALYRAKGEGRNKISY</sequence>
<dbReference type="FunFam" id="3.30.70.270:FF:000001">
    <property type="entry name" value="Diguanylate cyclase domain protein"/>
    <property type="match status" value="1"/>
</dbReference>
<keyword evidence="1" id="KW-1133">Transmembrane helix</keyword>
<reference evidence="3" key="1">
    <citation type="journal article" date="2020" name="mSystems">
        <title>Genome- and Community-Level Interaction Insights into Carbon Utilization and Element Cycling Functions of Hydrothermarchaeota in Hydrothermal Sediment.</title>
        <authorList>
            <person name="Zhou Z."/>
            <person name="Liu Y."/>
            <person name="Xu W."/>
            <person name="Pan J."/>
            <person name="Luo Z.H."/>
            <person name="Li M."/>
        </authorList>
    </citation>
    <scope>NUCLEOTIDE SEQUENCE [LARGE SCALE GENOMIC DNA]</scope>
    <source>
        <strain evidence="3">HyVt-74</strain>
    </source>
</reference>
<evidence type="ECO:0000256" key="1">
    <source>
        <dbReference type="SAM" id="Phobius"/>
    </source>
</evidence>
<evidence type="ECO:0000259" key="2">
    <source>
        <dbReference type="PROSITE" id="PS50887"/>
    </source>
</evidence>
<dbReference type="Gene3D" id="3.30.70.270">
    <property type="match status" value="1"/>
</dbReference>
<feature type="transmembrane region" description="Helical" evidence="1">
    <location>
        <begin position="183"/>
        <end position="204"/>
    </location>
</feature>
<feature type="transmembrane region" description="Helical" evidence="1">
    <location>
        <begin position="113"/>
        <end position="130"/>
    </location>
</feature>